<feature type="transmembrane region" description="Helical" evidence="1">
    <location>
        <begin position="103"/>
        <end position="129"/>
    </location>
</feature>
<keyword evidence="3" id="KW-1185">Reference proteome</keyword>
<dbReference type="Proteomes" id="UP000295733">
    <property type="component" value="Unassembled WGS sequence"/>
</dbReference>
<keyword evidence="1" id="KW-0472">Membrane</keyword>
<evidence type="ECO:0000256" key="1">
    <source>
        <dbReference type="SAM" id="Phobius"/>
    </source>
</evidence>
<protein>
    <recommendedName>
        <fullName evidence="4">Tellurium resistance protein</fullName>
    </recommendedName>
</protein>
<keyword evidence="1" id="KW-0812">Transmembrane</keyword>
<dbReference type="AlphaFoldDB" id="A0A4R2NN87"/>
<dbReference type="InterPro" id="IPR047784">
    <property type="entry name" value="TrgA"/>
</dbReference>
<accession>A0A4R2NN87</accession>
<sequence>MPTAAKLVAAIAFGLVAWLVSWALVPVFPEKADLGYFFHVNTVAGVLCGWLIMGRLAGEGPVIAVTSGIRTAVVMAFYALLAHASWEMLQRALDKRYDGVMEALVGVISLFGEFGLMLVTAPLAMLLLIGGGVLSAQVTELAARLWR</sequence>
<dbReference type="RefSeq" id="WP_132602269.1">
    <property type="nucleotide sequence ID" value="NZ_NRRP01000002.1"/>
</dbReference>
<keyword evidence="1" id="KW-1133">Transmembrane helix</keyword>
<evidence type="ECO:0008006" key="4">
    <source>
        <dbReference type="Google" id="ProtNLM"/>
    </source>
</evidence>
<feature type="transmembrane region" description="Helical" evidence="1">
    <location>
        <begin position="62"/>
        <end position="83"/>
    </location>
</feature>
<feature type="transmembrane region" description="Helical" evidence="1">
    <location>
        <begin position="7"/>
        <end position="28"/>
    </location>
</feature>
<dbReference type="OrthoDB" id="7869508at2"/>
<evidence type="ECO:0000313" key="3">
    <source>
        <dbReference type="Proteomes" id="UP000295733"/>
    </source>
</evidence>
<organism evidence="2 3">
    <name type="scientific">Rhodovulum adriaticum</name>
    <name type="common">Rhodopseudomonas adriatica</name>
    <dbReference type="NCBI Taxonomy" id="35804"/>
    <lineage>
        <taxon>Bacteria</taxon>
        <taxon>Pseudomonadati</taxon>
        <taxon>Pseudomonadota</taxon>
        <taxon>Alphaproteobacteria</taxon>
        <taxon>Rhodobacterales</taxon>
        <taxon>Paracoccaceae</taxon>
        <taxon>Rhodovulum</taxon>
    </lineage>
</organism>
<dbReference type="EMBL" id="SLXL01000004">
    <property type="protein sequence ID" value="TCP23199.1"/>
    <property type="molecule type" value="Genomic_DNA"/>
</dbReference>
<name>A0A4R2NN87_RHOAD</name>
<dbReference type="NCBIfam" id="NF033773">
    <property type="entry name" value="tellur_TrgA"/>
    <property type="match status" value="1"/>
</dbReference>
<gene>
    <name evidence="2" type="ORF">EV656_104172</name>
</gene>
<reference evidence="2 3" key="1">
    <citation type="submission" date="2019-03" db="EMBL/GenBank/DDBJ databases">
        <title>Genomic Encyclopedia of Type Strains, Phase IV (KMG-IV): sequencing the most valuable type-strain genomes for metagenomic binning, comparative biology and taxonomic classification.</title>
        <authorList>
            <person name="Goeker M."/>
        </authorList>
    </citation>
    <scope>NUCLEOTIDE SEQUENCE [LARGE SCALE GENOMIC DNA]</scope>
    <source>
        <strain evidence="2 3">DSM 2781</strain>
    </source>
</reference>
<evidence type="ECO:0000313" key="2">
    <source>
        <dbReference type="EMBL" id="TCP23199.1"/>
    </source>
</evidence>
<comment type="caution">
    <text evidence="2">The sequence shown here is derived from an EMBL/GenBank/DDBJ whole genome shotgun (WGS) entry which is preliminary data.</text>
</comment>
<proteinExistence type="predicted"/>
<feature type="transmembrane region" description="Helical" evidence="1">
    <location>
        <begin position="34"/>
        <end position="53"/>
    </location>
</feature>